<protein>
    <submittedName>
        <fullName evidence="3">Uncharacterized protein</fullName>
    </submittedName>
</protein>
<evidence type="ECO:0000256" key="2">
    <source>
        <dbReference type="SAM" id="Phobius"/>
    </source>
</evidence>
<evidence type="ECO:0000313" key="3">
    <source>
        <dbReference type="EMBL" id="QHT94858.1"/>
    </source>
</evidence>
<feature type="region of interest" description="Disordered" evidence="1">
    <location>
        <begin position="94"/>
        <end position="115"/>
    </location>
</feature>
<reference evidence="3" key="1">
    <citation type="journal article" date="2020" name="Nature">
        <title>Giant virus diversity and host interactions through global metagenomics.</title>
        <authorList>
            <person name="Schulz F."/>
            <person name="Roux S."/>
            <person name="Paez-Espino D."/>
            <person name="Jungbluth S."/>
            <person name="Walsh D.A."/>
            <person name="Denef V.J."/>
            <person name="McMahon K.D."/>
            <person name="Konstantinidis K.T."/>
            <person name="Eloe-Fadrosh E.A."/>
            <person name="Kyrpides N.C."/>
            <person name="Woyke T."/>
        </authorList>
    </citation>
    <scope>NUCLEOTIDE SEQUENCE</scope>
    <source>
        <strain evidence="3">GVMAG-M-3300024261-37</strain>
    </source>
</reference>
<accession>A0A6C0INS5</accession>
<keyword evidence="2" id="KW-1133">Transmembrane helix</keyword>
<name>A0A6C0INS5_9ZZZZ</name>
<organism evidence="3">
    <name type="scientific">viral metagenome</name>
    <dbReference type="NCBI Taxonomy" id="1070528"/>
    <lineage>
        <taxon>unclassified sequences</taxon>
        <taxon>metagenomes</taxon>
        <taxon>organismal metagenomes</taxon>
    </lineage>
</organism>
<dbReference type="EMBL" id="MN740232">
    <property type="protein sequence ID" value="QHT94858.1"/>
    <property type="molecule type" value="Genomic_DNA"/>
</dbReference>
<feature type="transmembrane region" description="Helical" evidence="2">
    <location>
        <begin position="12"/>
        <end position="28"/>
    </location>
</feature>
<keyword evidence="2" id="KW-0812">Transmembrane</keyword>
<sequence length="150" mass="15912">MKDLLKSQTHHYVLAGLLVLFVVLDIKVPNDIKPILNSMVGKITVVVSALSLLSVNVLVGILALIASFELLSRAGSPIDIPNIPNFIPEINLSERSSNEDRSKIAGNAGAPLPTLEEGTVKNMLPRTASDAIDSAPFKPVQNSVHGAGKL</sequence>
<proteinExistence type="predicted"/>
<keyword evidence="2" id="KW-0472">Membrane</keyword>
<feature type="transmembrane region" description="Helical" evidence="2">
    <location>
        <begin position="40"/>
        <end position="66"/>
    </location>
</feature>
<evidence type="ECO:0000256" key="1">
    <source>
        <dbReference type="SAM" id="MobiDB-lite"/>
    </source>
</evidence>
<dbReference type="AlphaFoldDB" id="A0A6C0INS5"/>